<sequence>MRIVFVGANAVSLATARMLIHQGHEVVLIEQDKERLAEIGDELDCGLLHGDGTRPEILKEADPANSDLLLCLTNNDQRNLIASLVGRSQGFARVITRIESEEFEAICHELGLKETILPSRTIARHLADLVAGAPDVELASALKGEARLFSCILTEEAVDQVAALALPEEARVICLYRRNEFMHTHADSRLYPGDELVILTHSRHLPALEARWPPKGLPPE</sequence>
<dbReference type="Gene3D" id="3.30.70.1450">
    <property type="entry name" value="Regulator of K+ conductance, C-terminal domain"/>
    <property type="match status" value="1"/>
</dbReference>
<keyword evidence="10" id="KW-1185">Reference proteome</keyword>
<dbReference type="SUPFAM" id="SSF51735">
    <property type="entry name" value="NAD(P)-binding Rossmann-fold domains"/>
    <property type="match status" value="1"/>
</dbReference>
<gene>
    <name evidence="9" type="ORF">GCM10023095_15040</name>
</gene>
<comment type="caution">
    <text evidence="9">The sequence shown here is derived from an EMBL/GenBank/DDBJ whole genome shotgun (WGS) entry which is preliminary data.</text>
</comment>
<dbReference type="PANTHER" id="PTHR43833:SF5">
    <property type="entry name" value="TRK SYSTEM POTASSIUM UPTAKE PROTEIN TRKA"/>
    <property type="match status" value="1"/>
</dbReference>
<dbReference type="Gene3D" id="3.40.50.720">
    <property type="entry name" value="NAD(P)-binding Rossmann-like Domain"/>
    <property type="match status" value="1"/>
</dbReference>
<dbReference type="PANTHER" id="PTHR43833">
    <property type="entry name" value="POTASSIUM CHANNEL PROTEIN 2-RELATED-RELATED"/>
    <property type="match status" value="1"/>
</dbReference>
<dbReference type="PRINTS" id="PR00335">
    <property type="entry name" value="KUPTAKETRKA"/>
</dbReference>
<keyword evidence="2" id="KW-0813">Transport</keyword>
<dbReference type="PROSITE" id="PS51201">
    <property type="entry name" value="RCK_N"/>
    <property type="match status" value="1"/>
</dbReference>
<keyword evidence="5" id="KW-0520">NAD</keyword>
<evidence type="ECO:0000259" key="7">
    <source>
        <dbReference type="PROSITE" id="PS51201"/>
    </source>
</evidence>
<dbReference type="EMBL" id="BAABFC010000010">
    <property type="protein sequence ID" value="GAA4497834.1"/>
    <property type="molecule type" value="Genomic_DNA"/>
</dbReference>
<name>A0ABP8Q549_9GAMM</name>
<dbReference type="InterPro" id="IPR006036">
    <property type="entry name" value="K_uptake_TrkA"/>
</dbReference>
<feature type="domain" description="RCK N-terminal" evidence="7">
    <location>
        <begin position="1"/>
        <end position="117"/>
    </location>
</feature>
<evidence type="ECO:0000256" key="1">
    <source>
        <dbReference type="ARBA" id="ARBA00017378"/>
    </source>
</evidence>
<feature type="domain" description="RCK C-terminal" evidence="8">
    <location>
        <begin position="136"/>
        <end position="214"/>
    </location>
</feature>
<organism evidence="9 10">
    <name type="scientific">Pseudaeromonas paramecii</name>
    <dbReference type="NCBI Taxonomy" id="2138166"/>
    <lineage>
        <taxon>Bacteria</taxon>
        <taxon>Pseudomonadati</taxon>
        <taxon>Pseudomonadota</taxon>
        <taxon>Gammaproteobacteria</taxon>
        <taxon>Aeromonadales</taxon>
        <taxon>Aeromonadaceae</taxon>
        <taxon>Pseudaeromonas</taxon>
    </lineage>
</organism>
<keyword evidence="6" id="KW-0406">Ion transport</keyword>
<evidence type="ECO:0000313" key="10">
    <source>
        <dbReference type="Proteomes" id="UP001501321"/>
    </source>
</evidence>
<keyword evidence="4" id="KW-0630">Potassium</keyword>
<dbReference type="SUPFAM" id="SSF116726">
    <property type="entry name" value="TrkA C-terminal domain-like"/>
    <property type="match status" value="1"/>
</dbReference>
<dbReference type="RefSeq" id="WP_345011631.1">
    <property type="nucleotide sequence ID" value="NZ_BAABFC010000010.1"/>
</dbReference>
<evidence type="ECO:0000256" key="5">
    <source>
        <dbReference type="ARBA" id="ARBA00023027"/>
    </source>
</evidence>
<evidence type="ECO:0000256" key="6">
    <source>
        <dbReference type="ARBA" id="ARBA00023065"/>
    </source>
</evidence>
<evidence type="ECO:0000313" key="9">
    <source>
        <dbReference type="EMBL" id="GAA4497834.1"/>
    </source>
</evidence>
<dbReference type="Pfam" id="PF02254">
    <property type="entry name" value="TrkA_N"/>
    <property type="match status" value="1"/>
</dbReference>
<proteinExistence type="predicted"/>
<evidence type="ECO:0000256" key="4">
    <source>
        <dbReference type="ARBA" id="ARBA00022958"/>
    </source>
</evidence>
<dbReference type="PROSITE" id="PS51202">
    <property type="entry name" value="RCK_C"/>
    <property type="match status" value="1"/>
</dbReference>
<dbReference type="InterPro" id="IPR003148">
    <property type="entry name" value="RCK_N"/>
</dbReference>
<dbReference type="Proteomes" id="UP001501321">
    <property type="component" value="Unassembled WGS sequence"/>
</dbReference>
<dbReference type="InterPro" id="IPR036291">
    <property type="entry name" value="NAD(P)-bd_dom_sf"/>
</dbReference>
<keyword evidence="3" id="KW-0633">Potassium transport</keyword>
<evidence type="ECO:0000256" key="3">
    <source>
        <dbReference type="ARBA" id="ARBA00022538"/>
    </source>
</evidence>
<protein>
    <recommendedName>
        <fullName evidence="1">Trk system potassium uptake protein TrkA</fullName>
    </recommendedName>
</protein>
<dbReference type="InterPro" id="IPR006037">
    <property type="entry name" value="RCK_C"/>
</dbReference>
<accession>A0ABP8Q549</accession>
<reference evidence="10" key="1">
    <citation type="journal article" date="2019" name="Int. J. Syst. Evol. Microbiol.">
        <title>The Global Catalogue of Microorganisms (GCM) 10K type strain sequencing project: providing services to taxonomists for standard genome sequencing and annotation.</title>
        <authorList>
            <consortium name="The Broad Institute Genomics Platform"/>
            <consortium name="The Broad Institute Genome Sequencing Center for Infectious Disease"/>
            <person name="Wu L."/>
            <person name="Ma J."/>
        </authorList>
    </citation>
    <scope>NUCLEOTIDE SEQUENCE [LARGE SCALE GENOMIC DNA]</scope>
    <source>
        <strain evidence="10">JCM 32226</strain>
    </source>
</reference>
<dbReference type="InterPro" id="IPR036721">
    <property type="entry name" value="RCK_C_sf"/>
</dbReference>
<evidence type="ECO:0000256" key="2">
    <source>
        <dbReference type="ARBA" id="ARBA00022448"/>
    </source>
</evidence>
<evidence type="ECO:0000259" key="8">
    <source>
        <dbReference type="PROSITE" id="PS51202"/>
    </source>
</evidence>
<dbReference type="InterPro" id="IPR050721">
    <property type="entry name" value="Trk_Ktr_HKT_K-transport"/>
</dbReference>